<reference evidence="2" key="1">
    <citation type="journal article" date="2023" name="Nat. Plants">
        <title>Single-cell RNA sequencing provides a high-resolution roadmap for understanding the multicellular compartmentation of specialized metabolism.</title>
        <authorList>
            <person name="Sun S."/>
            <person name="Shen X."/>
            <person name="Li Y."/>
            <person name="Li Y."/>
            <person name="Wang S."/>
            <person name="Li R."/>
            <person name="Zhang H."/>
            <person name="Shen G."/>
            <person name="Guo B."/>
            <person name="Wei J."/>
            <person name="Xu J."/>
            <person name="St-Pierre B."/>
            <person name="Chen S."/>
            <person name="Sun C."/>
        </authorList>
    </citation>
    <scope>NUCLEOTIDE SEQUENCE [LARGE SCALE GENOMIC DNA]</scope>
</reference>
<evidence type="ECO:0000313" key="2">
    <source>
        <dbReference type="Proteomes" id="UP001060085"/>
    </source>
</evidence>
<protein>
    <submittedName>
        <fullName evidence="1">Uncharacterized protein</fullName>
    </submittedName>
</protein>
<sequence>MSARLQNPFFGAPVQCDTNSGNKGSLIHLKSLPSPRRYSKRCRCAQKNEWVSRGFKFAHFCGKGVELLWKNFGLRSASVVDSVKGPLSRGRTLVKSFSPVWEEGLLLVRCSVFFAVISGVYLLLWYGQLKAKSYVEVKLLPSVCALLSDHIQRKLDFGRVRSISPLSITLESCSVGPHSEEFSCGEVPSIKVRILPFASLRRGKIVIDAVLSNPTLLVAQKKDYTWLGIPFTEGTLQRHLSTEEGIDYRTKTRRIAREEAGARWARERDDSAKHAAEMGYIVPEGSNILSEDDYLKQNASYPMRFATSEPFLCMDEKLHWRDHHCMDAGLEYDVKHADLEKSFGAKVPHTGTKFWSRIVPGPIRQRFKRKANGRYLSAESVAAKRKILEHSASATRTYFQSLSYGEFSSPTQPSEVLGITVPKIEDDLNASVPAFAIPDKVLAMKGNIERNGSTANRIFEDTTDDVAGERTLESESNLNLEEQNSEMEPQHHENSLSLNTFSFLRDPFLFTLSKLTNLRNPREKFSSISSIIRTTETFSINNEDSEQDNIVKGVAYTRSEGSSLAEQDAKNDALHIQGGHISSYSGPLAPQPTVVKHHSHLTLPLRLKLSIPSFLRNVGELWSHLPAGPMEKLKLDIVPGVEDIVTELVDGTDYEHTSSIENKIPFVLDSVHFKGGTLMLLAYGDMEPREMDNTIGHVKFKNHYEKVHVQLSGSCKMWRSEVTSEDGGWLSTDVYVDIIEQKWHANLKVVNLFVPLFERILEIPITWIKGRASGEVHICMSSGETFPNLHGQLDVTGLAFHIYDAPSRFSDMSANLCFRAQRIFLHNASGWFGKVPLEASGDFGIDPEQGEFHLMCQVPSVEVNTLMKTFKMKPLLFPLAGSITAVFNCQGPLDAPIFVGSALVSRKLSNFASDVPSSVAYEAMMNNKEAGAVAALDHVPFSYVSANFTFNTDNCVADLYGIRANLVDGGEIRGAGNAWICPEGEYDDTAMDVNFSGNLCFDKIVHRYIPGYVQLMPLKLGDLNGETKVSGSLLRPRFDIKWTAPKAEGSLMDARGDMIISHDYITVNSSSVAFELYTKVLTSYPDKYWFDQSDYDAKVTLPVIVEGVELDLRMRGFEFLSSVSSFPFDSVRPMHLKATGRIKFQGKVVNTEQVLHFEENFGPAEGRDHAHTLSGDVSISGLKLNQLMVAPQLAGVLSISHLGMKLDATGRPDESLAVEIVGPLQPISEENMRGKVFSFTLQKGHLRANACYRPLQSANLEVRHLPLDELELGSLRGTIQRAELQLNFQKRRGHGLLSVIRPKFSGVLGEALDVAVRWSGDVITLEKAILEQSNSKYELQGEYVLPGSRDRNPGGKERGSLFHRVMSGHLGRVISSMGRWRMRLEVPGAEIAEMLPLARLLSRSSDPAVQSRSKDLFIQNLQSVGLYAESLQKLLEEIRGHFNQSDEVVPEDFNLPGLAELRGRWSGSLDASGGGNGDTMAEFDFHGEEWEWGSYKTQRVLAAGAYSNDDGLRLERIFIQRDNATIHADGTLLGPKTNLHFAVLNFPVSFIPTLVQVIEDTATEAVHSLRQLLAPIKGILHMEGDLRGSIAKPECDVQVRLLDGAIGGIDLGRAEIVASLTSTSRFLFNAKFEPIVQNGHVNIQGSIPVTFVQSNLSEEESIEREKKSVETGTRNWATERSKEASDESHDRKTSRDRNEDVRNTQLAESIKGLNWNILDVGEVRVDADIKDGGMMLLTALSPYANWLHGNAEVLLQVRGTVEQPVLDGSASFHRATISSPLLRKPITNLGGTLLVSSNRLQIGSLEGRVSRKGKLSVKGNLPLRMNEDSLLDKIDLKCEVLEVLAKNIFSGQVDTQLQVSGSILQPTISGKIKLSQGEAYLPHDKGSGVAPFNKDPSNKSRIAAGSYNRVVASKYVSRFLNLKPVTSSILFEQPSGKQAEVEKEMVQVNSRPKLEVRLNDLKLVLGPELRIVYPLILNFAVSGELELNGIAHPKWIKPKGVLTFENGDVNLVATQVRLKREHLNIAKFEPDNGLDPMLDLALVGSEWQFRIQSRASKWQDKLVVTSTRSVEQDVLSPSEAARVFESQLAESILEGDGQLAFKKLATATLETLMPRIEGKGEFGQARWRLVYAPQIPSLLSVDPTVDPLKSLASNISFGTEVEVQLGKRLQASIVRQMKDSEMAMQWTLIYQLTSRLRVLLQSAPSKRLLFEYSTTSQD</sequence>
<comment type="caution">
    <text evidence="1">The sequence shown here is derived from an EMBL/GenBank/DDBJ whole genome shotgun (WGS) entry which is preliminary data.</text>
</comment>
<name>A0ACC0B9T8_CATRO</name>
<dbReference type="EMBL" id="CM044704">
    <property type="protein sequence ID" value="KAI5669411.1"/>
    <property type="molecule type" value="Genomic_DNA"/>
</dbReference>
<keyword evidence="2" id="KW-1185">Reference proteome</keyword>
<accession>A0ACC0B9T8</accession>
<proteinExistence type="predicted"/>
<gene>
    <name evidence="1" type="ORF">M9H77_19264</name>
</gene>
<dbReference type="Proteomes" id="UP001060085">
    <property type="component" value="Linkage Group LG04"/>
</dbReference>
<organism evidence="1 2">
    <name type="scientific">Catharanthus roseus</name>
    <name type="common">Madagascar periwinkle</name>
    <name type="synonym">Vinca rosea</name>
    <dbReference type="NCBI Taxonomy" id="4058"/>
    <lineage>
        <taxon>Eukaryota</taxon>
        <taxon>Viridiplantae</taxon>
        <taxon>Streptophyta</taxon>
        <taxon>Embryophyta</taxon>
        <taxon>Tracheophyta</taxon>
        <taxon>Spermatophyta</taxon>
        <taxon>Magnoliopsida</taxon>
        <taxon>eudicotyledons</taxon>
        <taxon>Gunneridae</taxon>
        <taxon>Pentapetalae</taxon>
        <taxon>asterids</taxon>
        <taxon>lamiids</taxon>
        <taxon>Gentianales</taxon>
        <taxon>Apocynaceae</taxon>
        <taxon>Rauvolfioideae</taxon>
        <taxon>Vinceae</taxon>
        <taxon>Catharanthinae</taxon>
        <taxon>Catharanthus</taxon>
    </lineage>
</organism>
<evidence type="ECO:0000313" key="1">
    <source>
        <dbReference type="EMBL" id="KAI5669411.1"/>
    </source>
</evidence>